<evidence type="ECO:0000313" key="5">
    <source>
        <dbReference type="Proteomes" id="UP000030746"/>
    </source>
</evidence>
<dbReference type="AlphaFoldDB" id="V4ABH6"/>
<evidence type="ECO:0000256" key="2">
    <source>
        <dbReference type="SAM" id="SignalP"/>
    </source>
</evidence>
<dbReference type="EMBL" id="KB202094">
    <property type="protein sequence ID" value="ESO92425.1"/>
    <property type="molecule type" value="Genomic_DNA"/>
</dbReference>
<proteinExistence type="predicted"/>
<dbReference type="SMART" id="SM00327">
    <property type="entry name" value="VWA"/>
    <property type="match status" value="2"/>
</dbReference>
<dbReference type="OMA" id="GGNTDTH"/>
<dbReference type="KEGG" id="lgi:LOTGIDRAFT_233176"/>
<feature type="domain" description="VWFA" evidence="3">
    <location>
        <begin position="28"/>
        <end position="206"/>
    </location>
</feature>
<dbReference type="CDD" id="cd01472">
    <property type="entry name" value="vWA_collagen"/>
    <property type="match status" value="2"/>
</dbReference>
<dbReference type="STRING" id="225164.V4ABH6"/>
<dbReference type="Proteomes" id="UP000030746">
    <property type="component" value="Unassembled WGS sequence"/>
</dbReference>
<keyword evidence="5" id="KW-1185">Reference proteome</keyword>
<feature type="chain" id="PRO_5004717022" description="VWFA domain-containing protein" evidence="2">
    <location>
        <begin position="19"/>
        <end position="717"/>
    </location>
</feature>
<dbReference type="RefSeq" id="XP_009056980.1">
    <property type="nucleotide sequence ID" value="XM_009058732.1"/>
</dbReference>
<dbReference type="Gene3D" id="3.40.50.410">
    <property type="entry name" value="von Willebrand factor, type A domain"/>
    <property type="match status" value="3"/>
</dbReference>
<feature type="compositionally biased region" description="Low complexity" evidence="1">
    <location>
        <begin position="216"/>
        <end position="290"/>
    </location>
</feature>
<evidence type="ECO:0000259" key="3">
    <source>
        <dbReference type="PROSITE" id="PS50234"/>
    </source>
</evidence>
<dbReference type="PRINTS" id="PR00453">
    <property type="entry name" value="VWFADOMAIN"/>
</dbReference>
<dbReference type="PANTHER" id="PTHR24020:SF84">
    <property type="entry name" value="VWFA DOMAIN-CONTAINING PROTEIN"/>
    <property type="match status" value="1"/>
</dbReference>
<dbReference type="HOGENOM" id="CLU_025819_0_0_1"/>
<accession>V4ABH6</accession>
<dbReference type="PANTHER" id="PTHR24020">
    <property type="entry name" value="COLLAGEN ALPHA"/>
    <property type="match status" value="1"/>
</dbReference>
<sequence length="717" mass="80028">MLFYTGLVIVACIVSSNAIFEKKCDAVDLVFIVDTSNSIWPVNFDMYIKPFLQNVTEMFLIGPGNKDSRVGLVTYSDDYHLQFHLNSHLTSSSLTQGIKNMNFPRGNTYTHKALEYATETMFTERHGDREDVPNLIIIITDGVSAKPTLTKTAADEAKRRGIQVFAIGVGIDVNSGELDDMASEPHETFAFRISEYSALRQISRNFANKRCGVLSTPKPSTTTRLTTTTRPTTTTTRPTTTTTTKPTTTTTRPTTTTTRPTTSTTRPTTTTTRPTTTTTRPTTTTVGTTTDGFNNDKNANVTYCAGKPADIFFVLDSSTSVYINDFRFKMLTFVRDVIHSFDISPEATRVGLVTYSDDVNPVFGLKAHRNKASLLKAIQPESVEYLSGSTNTAEAIKYVRTEGFKRGGSVRPDAAHVIIIITDGISKDPEYTKLEAKRARAEGADIFAIGVGKFTDDEELKGIASDPDSKYLFSVNNYAALNTIRNLLARETCDAISTPVPNDQTTQSGLPICSPSNIHFVYESGSKSFSERNALMNTMRRFTTDERYRGLPIKTSLTTDPCTASNKIPFAKLEEFRQQLDEMRSIQKVTMHSLIKRVRRKYTNVQPEVTKVMVAFVDEDTDDLKRIYREIRNAEYWGFKIMLVAIGNVDQKFLNMVDSSAQRNVVRVNGYGDLNKLVLDVPYLRCGENHTQTTIKVSTTNKPRTTTQFQIPSRSPR</sequence>
<feature type="domain" description="VWFA" evidence="3">
    <location>
        <begin position="310"/>
        <end position="488"/>
    </location>
</feature>
<dbReference type="GeneID" id="20249172"/>
<gene>
    <name evidence="4" type="ORF">LOTGIDRAFT_233176</name>
</gene>
<dbReference type="Pfam" id="PF00092">
    <property type="entry name" value="VWA"/>
    <property type="match status" value="2"/>
</dbReference>
<name>V4ABH6_LOTGI</name>
<dbReference type="CTD" id="20249172"/>
<feature type="signal peptide" evidence="2">
    <location>
        <begin position="1"/>
        <end position="18"/>
    </location>
</feature>
<protein>
    <recommendedName>
        <fullName evidence="3">VWFA domain-containing protein</fullName>
    </recommendedName>
</protein>
<evidence type="ECO:0000256" key="1">
    <source>
        <dbReference type="SAM" id="MobiDB-lite"/>
    </source>
</evidence>
<dbReference type="InterPro" id="IPR002035">
    <property type="entry name" value="VWF_A"/>
</dbReference>
<dbReference type="OrthoDB" id="10256829at2759"/>
<dbReference type="PROSITE" id="PS50234">
    <property type="entry name" value="VWFA"/>
    <property type="match status" value="2"/>
</dbReference>
<feature type="region of interest" description="Disordered" evidence="1">
    <location>
        <begin position="213"/>
        <end position="291"/>
    </location>
</feature>
<organism evidence="4 5">
    <name type="scientific">Lottia gigantea</name>
    <name type="common">Giant owl limpet</name>
    <dbReference type="NCBI Taxonomy" id="225164"/>
    <lineage>
        <taxon>Eukaryota</taxon>
        <taxon>Metazoa</taxon>
        <taxon>Spiralia</taxon>
        <taxon>Lophotrochozoa</taxon>
        <taxon>Mollusca</taxon>
        <taxon>Gastropoda</taxon>
        <taxon>Patellogastropoda</taxon>
        <taxon>Lottioidea</taxon>
        <taxon>Lottiidae</taxon>
        <taxon>Lottia</taxon>
    </lineage>
</organism>
<evidence type="ECO:0000313" key="4">
    <source>
        <dbReference type="EMBL" id="ESO92425.1"/>
    </source>
</evidence>
<dbReference type="InterPro" id="IPR050525">
    <property type="entry name" value="ECM_Assembly_Org"/>
</dbReference>
<dbReference type="SUPFAM" id="SSF53300">
    <property type="entry name" value="vWA-like"/>
    <property type="match status" value="3"/>
</dbReference>
<keyword evidence="2" id="KW-0732">Signal</keyword>
<reference evidence="4 5" key="1">
    <citation type="journal article" date="2013" name="Nature">
        <title>Insights into bilaterian evolution from three spiralian genomes.</title>
        <authorList>
            <person name="Simakov O."/>
            <person name="Marletaz F."/>
            <person name="Cho S.J."/>
            <person name="Edsinger-Gonzales E."/>
            <person name="Havlak P."/>
            <person name="Hellsten U."/>
            <person name="Kuo D.H."/>
            <person name="Larsson T."/>
            <person name="Lv J."/>
            <person name="Arendt D."/>
            <person name="Savage R."/>
            <person name="Osoegawa K."/>
            <person name="de Jong P."/>
            <person name="Grimwood J."/>
            <person name="Chapman J.A."/>
            <person name="Shapiro H."/>
            <person name="Aerts A."/>
            <person name="Otillar R.P."/>
            <person name="Terry A.Y."/>
            <person name="Boore J.L."/>
            <person name="Grigoriev I.V."/>
            <person name="Lindberg D.R."/>
            <person name="Seaver E.C."/>
            <person name="Weisblat D.A."/>
            <person name="Putnam N.H."/>
            <person name="Rokhsar D.S."/>
        </authorList>
    </citation>
    <scope>NUCLEOTIDE SEQUENCE [LARGE SCALE GENOMIC DNA]</scope>
</reference>
<dbReference type="InterPro" id="IPR036465">
    <property type="entry name" value="vWFA_dom_sf"/>
</dbReference>